<name>A0A7X8TKN7_9MICC</name>
<dbReference type="PANTHER" id="PTHR43798">
    <property type="entry name" value="MONOACYLGLYCEROL LIPASE"/>
    <property type="match status" value="1"/>
</dbReference>
<dbReference type="InterPro" id="IPR000073">
    <property type="entry name" value="AB_hydrolase_1"/>
</dbReference>
<dbReference type="RefSeq" id="WP_168888039.1">
    <property type="nucleotide sequence ID" value="NZ_JABAHY010000011.1"/>
</dbReference>
<dbReference type="InterPro" id="IPR029058">
    <property type="entry name" value="AB_hydrolase_fold"/>
</dbReference>
<dbReference type="SUPFAM" id="SSF53474">
    <property type="entry name" value="alpha/beta-Hydrolases"/>
    <property type="match status" value="1"/>
</dbReference>
<protein>
    <submittedName>
        <fullName evidence="2">Alpha/beta fold hydrolase</fullName>
    </submittedName>
</protein>
<comment type="caution">
    <text evidence="2">The sequence shown here is derived from an EMBL/GenBank/DDBJ whole genome shotgun (WGS) entry which is preliminary data.</text>
</comment>
<dbReference type="InterPro" id="IPR050266">
    <property type="entry name" value="AB_hydrolase_sf"/>
</dbReference>
<reference evidence="2 3" key="1">
    <citation type="submission" date="2020-04" db="EMBL/GenBank/DDBJ databases">
        <title>Nesterenkonia sp. nov., isolated from marine sediment.</title>
        <authorList>
            <person name="Zhang G."/>
        </authorList>
    </citation>
    <scope>NUCLEOTIDE SEQUENCE [LARGE SCALE GENOMIC DNA]</scope>
    <source>
        <strain evidence="2 3">MY13</strain>
    </source>
</reference>
<sequence>MASLRYPAPESYRTSHGLTVHLWRHEQPVNNPVLLVHGFASNTLYNWVKTGWLDPLAGTGRSVIAVDLPGHGASRDVDAGAAGLRAADVLADLAEVATDTGGAVDLHGYSMGSRLSWEFAHRYPQLVSSLVMGGSPVSDEVYQVDADQARSWAAGGSEPADEATRKFITVASALPDQHLPHVVEFRLALAHDTYRPEEMVPAVPTLVVAGSKDGIAAGAEKLAELVQKTGQPAQFVEIPGRNHVNVLTARDYKSAVTGFLAR</sequence>
<accession>A0A7X8TKN7</accession>
<evidence type="ECO:0000259" key="1">
    <source>
        <dbReference type="Pfam" id="PF00561"/>
    </source>
</evidence>
<keyword evidence="3" id="KW-1185">Reference proteome</keyword>
<dbReference type="Gene3D" id="3.40.50.1820">
    <property type="entry name" value="alpha/beta hydrolase"/>
    <property type="match status" value="1"/>
</dbReference>
<evidence type="ECO:0000313" key="3">
    <source>
        <dbReference type="Proteomes" id="UP000523139"/>
    </source>
</evidence>
<gene>
    <name evidence="2" type="ORF">HGQ17_11255</name>
</gene>
<dbReference type="Pfam" id="PF00561">
    <property type="entry name" value="Abhydrolase_1"/>
    <property type="match status" value="1"/>
</dbReference>
<dbReference type="PANTHER" id="PTHR43798:SF33">
    <property type="entry name" value="HYDROLASE, PUTATIVE (AFU_ORTHOLOGUE AFUA_2G14860)-RELATED"/>
    <property type="match status" value="1"/>
</dbReference>
<evidence type="ECO:0000313" key="2">
    <source>
        <dbReference type="EMBL" id="NLS10557.1"/>
    </source>
</evidence>
<dbReference type="AlphaFoldDB" id="A0A7X8TKN7"/>
<organism evidence="2 3">
    <name type="scientific">Nesterenkonia sedimenti</name>
    <dbReference type="NCBI Taxonomy" id="1463632"/>
    <lineage>
        <taxon>Bacteria</taxon>
        <taxon>Bacillati</taxon>
        <taxon>Actinomycetota</taxon>
        <taxon>Actinomycetes</taxon>
        <taxon>Micrococcales</taxon>
        <taxon>Micrococcaceae</taxon>
        <taxon>Nesterenkonia</taxon>
    </lineage>
</organism>
<proteinExistence type="predicted"/>
<dbReference type="Proteomes" id="UP000523139">
    <property type="component" value="Unassembled WGS sequence"/>
</dbReference>
<dbReference type="GO" id="GO:0016787">
    <property type="term" value="F:hydrolase activity"/>
    <property type="evidence" value="ECO:0007669"/>
    <property type="project" value="UniProtKB-KW"/>
</dbReference>
<keyword evidence="2" id="KW-0378">Hydrolase</keyword>
<dbReference type="GO" id="GO:0016020">
    <property type="term" value="C:membrane"/>
    <property type="evidence" value="ECO:0007669"/>
    <property type="project" value="TreeGrafter"/>
</dbReference>
<dbReference type="EMBL" id="JABAHY010000011">
    <property type="protein sequence ID" value="NLS10557.1"/>
    <property type="molecule type" value="Genomic_DNA"/>
</dbReference>
<dbReference type="PRINTS" id="PR00111">
    <property type="entry name" value="ABHYDROLASE"/>
</dbReference>
<feature type="domain" description="AB hydrolase-1" evidence="1">
    <location>
        <begin position="31"/>
        <end position="140"/>
    </location>
</feature>